<evidence type="ECO:0000313" key="2">
    <source>
        <dbReference type="EMBL" id="SMO54352.1"/>
    </source>
</evidence>
<gene>
    <name evidence="2" type="ORF">SAMN06265219_104153</name>
</gene>
<dbReference type="Pfam" id="PF13349">
    <property type="entry name" value="DUF4097"/>
    <property type="match status" value="1"/>
</dbReference>
<evidence type="ECO:0000313" key="3">
    <source>
        <dbReference type="Proteomes" id="UP000317557"/>
    </source>
</evidence>
<feature type="domain" description="DUF4097" evidence="1">
    <location>
        <begin position="186"/>
        <end position="272"/>
    </location>
</feature>
<dbReference type="InterPro" id="IPR025164">
    <property type="entry name" value="Toastrack_DUF4097"/>
</dbReference>
<proteinExistence type="predicted"/>
<organism evidence="2 3">
    <name type="scientific">Gracilimonas mengyeensis</name>
    <dbReference type="NCBI Taxonomy" id="1302730"/>
    <lineage>
        <taxon>Bacteria</taxon>
        <taxon>Pseudomonadati</taxon>
        <taxon>Balneolota</taxon>
        <taxon>Balneolia</taxon>
        <taxon>Balneolales</taxon>
        <taxon>Balneolaceae</taxon>
        <taxon>Gracilimonas</taxon>
    </lineage>
</organism>
<protein>
    <recommendedName>
        <fullName evidence="1">DUF4097 domain-containing protein</fullName>
    </recommendedName>
</protein>
<accession>A0A521C4H9</accession>
<dbReference type="AlphaFoldDB" id="A0A521C4H9"/>
<sequence length="307" mass="34526">MKKPMNLRQFVNLKGLISATLLLMFGVMPVVAQNLSDKRHFEEDIDMRIPAGEFDARTVFHLQNINGEIETVGYDGDDILITGTKRISGKARFFDKYGPEDFYMDRLSGDYSLFVFVRQPWAKVEVKGDELHYRSNRKDDWDDYHLEFEFTLKVKVPRHLMADISTINGGELKVKGMRSGIEAGNVNGNIVIEDIRGAVTAKTVNGDISVDFDKQPSENTDLHTVNGNIEVTGPKSLSALVTFKSLHGDLYTDYENISYKPNRTTKIKDGMNSFNIGTSAPIQFGEGGPEMRIRLLNGNAYIKQSKS</sequence>
<dbReference type="Proteomes" id="UP000317557">
    <property type="component" value="Unassembled WGS sequence"/>
</dbReference>
<evidence type="ECO:0000259" key="1">
    <source>
        <dbReference type="Pfam" id="PF13349"/>
    </source>
</evidence>
<reference evidence="2 3" key="1">
    <citation type="submission" date="2017-05" db="EMBL/GenBank/DDBJ databases">
        <authorList>
            <person name="Varghese N."/>
            <person name="Submissions S."/>
        </authorList>
    </citation>
    <scope>NUCLEOTIDE SEQUENCE [LARGE SCALE GENOMIC DNA]</scope>
    <source>
        <strain evidence="2 3">DSM 21985</strain>
    </source>
</reference>
<name>A0A521C4H9_9BACT</name>
<keyword evidence="3" id="KW-1185">Reference proteome</keyword>
<dbReference type="EMBL" id="FXTP01000004">
    <property type="protein sequence ID" value="SMO54352.1"/>
    <property type="molecule type" value="Genomic_DNA"/>
</dbReference>